<evidence type="ECO:0000256" key="4">
    <source>
        <dbReference type="ARBA" id="ARBA00049957"/>
    </source>
</evidence>
<dbReference type="InterPro" id="IPR002421">
    <property type="entry name" value="5-3_exonuclease"/>
</dbReference>
<feature type="domain" description="5'-3' exonuclease" evidence="6">
    <location>
        <begin position="23"/>
        <end position="282"/>
    </location>
</feature>
<dbReference type="Pfam" id="PF01367">
    <property type="entry name" value="5_3_exonuc"/>
    <property type="match status" value="1"/>
</dbReference>
<dbReference type="PANTHER" id="PTHR42646">
    <property type="entry name" value="FLAP ENDONUCLEASE XNI"/>
    <property type="match status" value="1"/>
</dbReference>
<evidence type="ECO:0000256" key="3">
    <source>
        <dbReference type="ARBA" id="ARBA00023125"/>
    </source>
</evidence>
<evidence type="ECO:0000256" key="5">
    <source>
        <dbReference type="ARBA" id="ARBA00050026"/>
    </source>
</evidence>
<comment type="function">
    <text evidence="4">5'-3' exonuclease acting preferentially on double-stranded DNA.</text>
</comment>
<dbReference type="GO" id="GO:0003677">
    <property type="term" value="F:DNA binding"/>
    <property type="evidence" value="ECO:0007669"/>
    <property type="project" value="UniProtKB-KW"/>
</dbReference>
<dbReference type="SUPFAM" id="SSF47807">
    <property type="entry name" value="5' to 3' exonuclease, C-terminal subdomain"/>
    <property type="match status" value="1"/>
</dbReference>
<dbReference type="Gene3D" id="3.40.50.1010">
    <property type="entry name" value="5'-nuclease"/>
    <property type="match status" value="1"/>
</dbReference>
<dbReference type="AlphaFoldDB" id="A0A4R6C7G1"/>
<sequence length="311" mass="35711">MLVVFQNGYRFTRIKLRLEINMKNVLIIDGMALLFRHFFATSLHGNFMKNSEGIPTNGVQGFVKHVISAIEDTHAAHVIICWDMGAKTFRNDIDSSYKAHRPAPQEELIPQFEMAQRISKELGFVNIGVHQYEADDVIGTLAKYLDKEYRITVISGDRDLLQILEANVEVWLIKKGFNMYNKYDVKRFKEEYQLEPKQMIDVKAFMGDTADGYPGVKGIGEKTALKLIQSYQDVDGVLISIDKLPKGQQNKIAISIDALKISRRLAEIHTEVPINLEDIKERMLYVADFDFIRSICEKYELKSVNRFLIGR</sequence>
<accession>A0A4R6C7G1</accession>
<evidence type="ECO:0000256" key="1">
    <source>
        <dbReference type="ARBA" id="ARBA00022722"/>
    </source>
</evidence>
<dbReference type="PANTHER" id="PTHR42646:SF2">
    <property type="entry name" value="5'-3' EXONUCLEASE FAMILY PROTEIN"/>
    <property type="match status" value="1"/>
</dbReference>
<evidence type="ECO:0000259" key="6">
    <source>
        <dbReference type="SMART" id="SM00475"/>
    </source>
</evidence>
<dbReference type="CDD" id="cd09859">
    <property type="entry name" value="PIN_53EXO"/>
    <property type="match status" value="1"/>
</dbReference>
<dbReference type="InterPro" id="IPR038969">
    <property type="entry name" value="FEN"/>
</dbReference>
<dbReference type="InterPro" id="IPR020045">
    <property type="entry name" value="DNA_polI_H3TH"/>
</dbReference>
<dbReference type="InterPro" id="IPR020046">
    <property type="entry name" value="5-3_exonucl_a-hlix_arch_N"/>
</dbReference>
<keyword evidence="7" id="KW-0269">Exonuclease</keyword>
<dbReference type="SMART" id="SM00279">
    <property type="entry name" value="HhH2"/>
    <property type="match status" value="1"/>
</dbReference>
<dbReference type="GO" id="GO:0033567">
    <property type="term" value="P:DNA replication, Okazaki fragment processing"/>
    <property type="evidence" value="ECO:0007669"/>
    <property type="project" value="InterPro"/>
</dbReference>
<keyword evidence="1" id="KW-0540">Nuclease</keyword>
<dbReference type="EMBL" id="SDQG01000001">
    <property type="protein sequence ID" value="TDM18281.1"/>
    <property type="molecule type" value="Genomic_DNA"/>
</dbReference>
<dbReference type="Proteomes" id="UP000294865">
    <property type="component" value="Unassembled WGS sequence"/>
</dbReference>
<reference evidence="7 8" key="1">
    <citation type="submission" date="2019-01" db="EMBL/GenBank/DDBJ databases">
        <title>Draft genome sequences of Macrococcus caseolyticus, Macrococcus canis, Macrococcus bohemicus and Macrococcus goetzii.</title>
        <authorList>
            <person name="Mazhar S."/>
            <person name="Altermann E."/>
            <person name="Hill C."/>
            <person name="Mcauliffe O."/>
        </authorList>
    </citation>
    <scope>NUCLEOTIDE SEQUENCE [LARGE SCALE GENOMIC DNA]</scope>
    <source>
        <strain evidence="7 8">DPC7162</strain>
    </source>
</reference>
<organism evidence="7 8">
    <name type="scientific">Macrococcoides canis</name>
    <dbReference type="NCBI Taxonomy" id="1855823"/>
    <lineage>
        <taxon>Bacteria</taxon>
        <taxon>Bacillati</taxon>
        <taxon>Bacillota</taxon>
        <taxon>Bacilli</taxon>
        <taxon>Bacillales</taxon>
        <taxon>Staphylococcaceae</taxon>
        <taxon>Macrococcoides</taxon>
    </lineage>
</organism>
<evidence type="ECO:0000313" key="8">
    <source>
        <dbReference type="Proteomes" id="UP000294865"/>
    </source>
</evidence>
<dbReference type="InterPro" id="IPR036279">
    <property type="entry name" value="5-3_exonuclease_C_sf"/>
</dbReference>
<proteinExistence type="predicted"/>
<evidence type="ECO:0000256" key="2">
    <source>
        <dbReference type="ARBA" id="ARBA00022801"/>
    </source>
</evidence>
<dbReference type="GO" id="GO:0017108">
    <property type="term" value="F:5'-flap endonuclease activity"/>
    <property type="evidence" value="ECO:0007669"/>
    <property type="project" value="InterPro"/>
</dbReference>
<protein>
    <recommendedName>
        <fullName evidence="5">5'-3' exonuclease</fullName>
    </recommendedName>
</protein>
<gene>
    <name evidence="7" type="ORF">ETI04_01960</name>
</gene>
<dbReference type="SUPFAM" id="SSF88723">
    <property type="entry name" value="PIN domain-like"/>
    <property type="match status" value="1"/>
</dbReference>
<dbReference type="SMART" id="SM00475">
    <property type="entry name" value="53EXOc"/>
    <property type="match status" value="1"/>
</dbReference>
<keyword evidence="2" id="KW-0378">Hydrolase</keyword>
<dbReference type="Gene3D" id="1.10.150.20">
    <property type="entry name" value="5' to 3' exonuclease, C-terminal subdomain"/>
    <property type="match status" value="1"/>
</dbReference>
<comment type="caution">
    <text evidence="7">The sequence shown here is derived from an EMBL/GenBank/DDBJ whole genome shotgun (WGS) entry which is preliminary data.</text>
</comment>
<name>A0A4R6C7G1_9STAP</name>
<dbReference type="CDD" id="cd09898">
    <property type="entry name" value="H3TH_53EXO"/>
    <property type="match status" value="1"/>
</dbReference>
<dbReference type="Pfam" id="PF02739">
    <property type="entry name" value="5_3_exonuc_N"/>
    <property type="match status" value="1"/>
</dbReference>
<dbReference type="InterPro" id="IPR008918">
    <property type="entry name" value="HhH2"/>
</dbReference>
<dbReference type="GO" id="GO:0008409">
    <property type="term" value="F:5'-3' exonuclease activity"/>
    <property type="evidence" value="ECO:0007669"/>
    <property type="project" value="InterPro"/>
</dbReference>
<dbReference type="FunFam" id="1.10.150.20:FF:000003">
    <property type="entry name" value="DNA polymerase I"/>
    <property type="match status" value="1"/>
</dbReference>
<keyword evidence="3" id="KW-0238">DNA-binding</keyword>
<dbReference type="InterPro" id="IPR029060">
    <property type="entry name" value="PIN-like_dom_sf"/>
</dbReference>
<evidence type="ECO:0000313" key="7">
    <source>
        <dbReference type="EMBL" id="TDM18281.1"/>
    </source>
</evidence>